<reference evidence="1" key="2">
    <citation type="submission" date="2020-10" db="EMBL/GenBank/DDBJ databases">
        <authorList>
            <person name="Cooper E.A."/>
            <person name="Brenton Z.W."/>
            <person name="Flinn B.S."/>
            <person name="Jenkins J."/>
            <person name="Shu S."/>
            <person name="Flowers D."/>
            <person name="Luo F."/>
            <person name="Wang Y."/>
            <person name="Xia P."/>
            <person name="Barry K."/>
            <person name="Daum C."/>
            <person name="Lipzen A."/>
            <person name="Yoshinaga Y."/>
            <person name="Schmutz J."/>
            <person name="Saski C."/>
            <person name="Vermerris W."/>
            <person name="Kresovich S."/>
        </authorList>
    </citation>
    <scope>NUCLEOTIDE SEQUENCE</scope>
</reference>
<evidence type="ECO:0000313" key="2">
    <source>
        <dbReference type="Proteomes" id="UP000807115"/>
    </source>
</evidence>
<dbReference type="Proteomes" id="UP000807115">
    <property type="component" value="Chromosome 2"/>
</dbReference>
<comment type="caution">
    <text evidence="1">The sequence shown here is derived from an EMBL/GenBank/DDBJ whole genome shotgun (WGS) entry which is preliminary data.</text>
</comment>
<evidence type="ECO:0000313" key="1">
    <source>
        <dbReference type="EMBL" id="KAG0541742.1"/>
    </source>
</evidence>
<sequence length="55" mass="6589">MKLLWRSSFLFCLRNLYTLGNEKILELAILCCHSRSMVPILFRFVFCVHQNLTIR</sequence>
<organism evidence="1 2">
    <name type="scientific">Sorghum bicolor</name>
    <name type="common">Sorghum</name>
    <name type="synonym">Sorghum vulgare</name>
    <dbReference type="NCBI Taxonomy" id="4558"/>
    <lineage>
        <taxon>Eukaryota</taxon>
        <taxon>Viridiplantae</taxon>
        <taxon>Streptophyta</taxon>
        <taxon>Embryophyta</taxon>
        <taxon>Tracheophyta</taxon>
        <taxon>Spermatophyta</taxon>
        <taxon>Magnoliopsida</taxon>
        <taxon>Liliopsida</taxon>
        <taxon>Poales</taxon>
        <taxon>Poaceae</taxon>
        <taxon>PACMAD clade</taxon>
        <taxon>Panicoideae</taxon>
        <taxon>Andropogonodae</taxon>
        <taxon>Andropogoneae</taxon>
        <taxon>Sorghinae</taxon>
        <taxon>Sorghum</taxon>
    </lineage>
</organism>
<reference evidence="1" key="1">
    <citation type="journal article" date="2019" name="BMC Genomics">
        <title>A new reference genome for Sorghum bicolor reveals high levels of sequence similarity between sweet and grain genotypes: implications for the genetics of sugar metabolism.</title>
        <authorList>
            <person name="Cooper E.A."/>
            <person name="Brenton Z.W."/>
            <person name="Flinn B.S."/>
            <person name="Jenkins J."/>
            <person name="Shu S."/>
            <person name="Flowers D."/>
            <person name="Luo F."/>
            <person name="Wang Y."/>
            <person name="Xia P."/>
            <person name="Barry K."/>
            <person name="Daum C."/>
            <person name="Lipzen A."/>
            <person name="Yoshinaga Y."/>
            <person name="Schmutz J."/>
            <person name="Saski C."/>
            <person name="Vermerris W."/>
            <person name="Kresovich S."/>
        </authorList>
    </citation>
    <scope>NUCLEOTIDE SEQUENCE</scope>
</reference>
<name>A0A921RKA7_SORBI</name>
<proteinExistence type="predicted"/>
<dbReference type="EMBL" id="CM027681">
    <property type="protein sequence ID" value="KAG0541742.1"/>
    <property type="molecule type" value="Genomic_DNA"/>
</dbReference>
<dbReference type="AlphaFoldDB" id="A0A921RKA7"/>
<gene>
    <name evidence="1" type="ORF">BDA96_02G043700</name>
</gene>
<accession>A0A921RKA7</accession>
<protein>
    <submittedName>
        <fullName evidence="1">Uncharacterized protein</fullName>
    </submittedName>
</protein>